<dbReference type="EMBL" id="JAACXV010000377">
    <property type="protein sequence ID" value="KAF7279086.1"/>
    <property type="molecule type" value="Genomic_DNA"/>
</dbReference>
<accession>A0A834MBV8</accession>
<keyword evidence="2" id="KW-1185">Reference proteome</keyword>
<name>A0A834MBV8_RHYFE</name>
<gene>
    <name evidence="1" type="ORF">GWI33_007718</name>
</gene>
<evidence type="ECO:0000313" key="1">
    <source>
        <dbReference type="EMBL" id="KAF7279086.1"/>
    </source>
</evidence>
<organism evidence="1 2">
    <name type="scientific">Rhynchophorus ferrugineus</name>
    <name type="common">Red palm weevil</name>
    <name type="synonym">Curculio ferrugineus</name>
    <dbReference type="NCBI Taxonomy" id="354439"/>
    <lineage>
        <taxon>Eukaryota</taxon>
        <taxon>Metazoa</taxon>
        <taxon>Ecdysozoa</taxon>
        <taxon>Arthropoda</taxon>
        <taxon>Hexapoda</taxon>
        <taxon>Insecta</taxon>
        <taxon>Pterygota</taxon>
        <taxon>Neoptera</taxon>
        <taxon>Endopterygota</taxon>
        <taxon>Coleoptera</taxon>
        <taxon>Polyphaga</taxon>
        <taxon>Cucujiformia</taxon>
        <taxon>Curculionidae</taxon>
        <taxon>Dryophthorinae</taxon>
        <taxon>Rhynchophorus</taxon>
    </lineage>
</organism>
<proteinExistence type="predicted"/>
<dbReference type="Proteomes" id="UP000625711">
    <property type="component" value="Unassembled WGS sequence"/>
</dbReference>
<evidence type="ECO:0000313" key="2">
    <source>
        <dbReference type="Proteomes" id="UP000625711"/>
    </source>
</evidence>
<sequence>MPGIGRDARGREGGAVRGTLLYRNGKKSHNIPLETGKEFRRYTCHGREICGRVEIRDYNSPAESEGIIRAEMCGYGAVADAGPRSKCDCDLRDRRWESINQS</sequence>
<dbReference type="AlphaFoldDB" id="A0A834MBV8"/>
<reference evidence="1" key="1">
    <citation type="submission" date="2020-08" db="EMBL/GenBank/DDBJ databases">
        <title>Genome sequencing and assembly of the red palm weevil Rhynchophorus ferrugineus.</title>
        <authorList>
            <person name="Dias G.B."/>
            <person name="Bergman C.M."/>
            <person name="Manee M."/>
        </authorList>
    </citation>
    <scope>NUCLEOTIDE SEQUENCE</scope>
    <source>
        <strain evidence="1">AA-2017</strain>
        <tissue evidence="1">Whole larva</tissue>
    </source>
</reference>
<protein>
    <submittedName>
        <fullName evidence="1">Uncharacterized protein</fullName>
    </submittedName>
</protein>
<comment type="caution">
    <text evidence="1">The sequence shown here is derived from an EMBL/GenBank/DDBJ whole genome shotgun (WGS) entry which is preliminary data.</text>
</comment>